<gene>
    <name evidence="2" type="ORF">B0T14DRAFT_562940</name>
</gene>
<feature type="compositionally biased region" description="Acidic residues" evidence="1">
    <location>
        <begin position="173"/>
        <end position="185"/>
    </location>
</feature>
<feature type="compositionally biased region" description="Low complexity" evidence="1">
    <location>
        <begin position="162"/>
        <end position="171"/>
    </location>
</feature>
<comment type="caution">
    <text evidence="2">The sequence shown here is derived from an EMBL/GenBank/DDBJ whole genome shotgun (WGS) entry which is preliminary data.</text>
</comment>
<feature type="region of interest" description="Disordered" evidence="1">
    <location>
        <begin position="1"/>
        <end position="21"/>
    </location>
</feature>
<proteinExistence type="predicted"/>
<feature type="region of interest" description="Disordered" evidence="1">
    <location>
        <begin position="159"/>
        <end position="190"/>
    </location>
</feature>
<dbReference type="AlphaFoldDB" id="A0AA39X5D9"/>
<name>A0AA39X5D9_9PEZI</name>
<accession>A0AA39X5D9</accession>
<reference evidence="2" key="1">
    <citation type="submission" date="2023-06" db="EMBL/GenBank/DDBJ databases">
        <title>Genome-scale phylogeny and comparative genomics of the fungal order Sordariales.</title>
        <authorList>
            <consortium name="Lawrence Berkeley National Laboratory"/>
            <person name="Hensen N."/>
            <person name="Bonometti L."/>
            <person name="Westerberg I."/>
            <person name="Brannstrom I.O."/>
            <person name="Guillou S."/>
            <person name="Cros-Aarteil S."/>
            <person name="Calhoun S."/>
            <person name="Haridas S."/>
            <person name="Kuo A."/>
            <person name="Mondo S."/>
            <person name="Pangilinan J."/>
            <person name="Riley R."/>
            <person name="Labutti K."/>
            <person name="Andreopoulos B."/>
            <person name="Lipzen A."/>
            <person name="Chen C."/>
            <person name="Yanf M."/>
            <person name="Daum C."/>
            <person name="Ng V."/>
            <person name="Clum A."/>
            <person name="Steindorff A."/>
            <person name="Ohm R."/>
            <person name="Martin F."/>
            <person name="Silar P."/>
            <person name="Natvig D."/>
            <person name="Lalanne C."/>
            <person name="Gautier V."/>
            <person name="Ament-Velasquez S.L."/>
            <person name="Kruys A."/>
            <person name="Hutchinson M.I."/>
            <person name="Powell A.J."/>
            <person name="Barry K."/>
            <person name="Miller A.N."/>
            <person name="Grigoriev I.V."/>
            <person name="Debuchy R."/>
            <person name="Gladieux P."/>
            <person name="Thoren M.H."/>
            <person name="Johannesson H."/>
        </authorList>
    </citation>
    <scope>NUCLEOTIDE SEQUENCE</scope>
    <source>
        <strain evidence="2">CBS 606.72</strain>
    </source>
</reference>
<feature type="region of interest" description="Disordered" evidence="1">
    <location>
        <begin position="274"/>
        <end position="293"/>
    </location>
</feature>
<protein>
    <submittedName>
        <fullName evidence="2">Uncharacterized protein</fullName>
    </submittedName>
</protein>
<evidence type="ECO:0000313" key="3">
    <source>
        <dbReference type="Proteomes" id="UP001175000"/>
    </source>
</evidence>
<feature type="compositionally biased region" description="Acidic residues" evidence="1">
    <location>
        <begin position="279"/>
        <end position="293"/>
    </location>
</feature>
<sequence length="293" mass="32300">MAQHKTYSAQDSDDLAAASRLNGGPQVPLQLTSRELANSASRWTLRHLIAYRLLVLPEAAFLPALGTDHDQRCPVCGPGDHHHRLQTINQAHTDALTGTTPRSLCLKTEHELMQLPHGTFWVALARATRPELTGQPKTHPHRERKQVRQEGYVDSAGAILGSSSPIEQSSSEFDADSSYVDDDEYDERRSKPEELTVNLLSSFLQQALSVCLLQYLDATDVRTQLDMASDPGKEVFVAMQSSTWFNLQSPDGRRAALCHILALLRWHAAQGSMHHGGDTDLDDGDSDDMDIGG</sequence>
<keyword evidence="3" id="KW-1185">Reference proteome</keyword>
<evidence type="ECO:0000313" key="2">
    <source>
        <dbReference type="EMBL" id="KAK0627105.1"/>
    </source>
</evidence>
<evidence type="ECO:0000256" key="1">
    <source>
        <dbReference type="SAM" id="MobiDB-lite"/>
    </source>
</evidence>
<dbReference type="EMBL" id="JAULSU010000002">
    <property type="protein sequence ID" value="KAK0627105.1"/>
    <property type="molecule type" value="Genomic_DNA"/>
</dbReference>
<dbReference type="Proteomes" id="UP001175000">
    <property type="component" value="Unassembled WGS sequence"/>
</dbReference>
<organism evidence="2 3">
    <name type="scientific">Immersiella caudata</name>
    <dbReference type="NCBI Taxonomy" id="314043"/>
    <lineage>
        <taxon>Eukaryota</taxon>
        <taxon>Fungi</taxon>
        <taxon>Dikarya</taxon>
        <taxon>Ascomycota</taxon>
        <taxon>Pezizomycotina</taxon>
        <taxon>Sordariomycetes</taxon>
        <taxon>Sordariomycetidae</taxon>
        <taxon>Sordariales</taxon>
        <taxon>Lasiosphaeriaceae</taxon>
        <taxon>Immersiella</taxon>
    </lineage>
</organism>